<sequence>MFLCLRHLRQNQLLILKPPGDMRRAFESFGRPVARPAEEPVAGAKESAPSNDQLFPLLRAAVCNYCDLNY</sequence>
<dbReference type="EMBL" id="CADEBD010000287">
    <property type="protein sequence ID" value="CAB3230277.1"/>
    <property type="molecule type" value="Genomic_DNA"/>
</dbReference>
<keyword evidence="3" id="KW-1185">Reference proteome</keyword>
<organism evidence="2 3">
    <name type="scientific">Arctia plantaginis</name>
    <name type="common">Wood tiger moth</name>
    <name type="synonym">Phalaena plantaginis</name>
    <dbReference type="NCBI Taxonomy" id="874455"/>
    <lineage>
        <taxon>Eukaryota</taxon>
        <taxon>Metazoa</taxon>
        <taxon>Ecdysozoa</taxon>
        <taxon>Arthropoda</taxon>
        <taxon>Hexapoda</taxon>
        <taxon>Insecta</taxon>
        <taxon>Pterygota</taxon>
        <taxon>Neoptera</taxon>
        <taxon>Endopterygota</taxon>
        <taxon>Lepidoptera</taxon>
        <taxon>Glossata</taxon>
        <taxon>Ditrysia</taxon>
        <taxon>Noctuoidea</taxon>
        <taxon>Erebidae</taxon>
        <taxon>Arctiinae</taxon>
        <taxon>Arctia</taxon>
    </lineage>
</organism>
<evidence type="ECO:0000313" key="4">
    <source>
        <dbReference type="Proteomes" id="UP000494256"/>
    </source>
</evidence>
<comment type="caution">
    <text evidence="2">The sequence shown here is derived from an EMBL/GenBank/DDBJ whole genome shotgun (WGS) entry which is preliminary data.</text>
</comment>
<dbReference type="AlphaFoldDB" id="A0A8S1ARS7"/>
<dbReference type="Proteomes" id="UP000494256">
    <property type="component" value="Unassembled WGS sequence"/>
</dbReference>
<name>A0A8S1ARS7_ARCPL</name>
<dbReference type="EMBL" id="CADEBC010000561">
    <property type="protein sequence ID" value="CAB3252844.1"/>
    <property type="molecule type" value="Genomic_DNA"/>
</dbReference>
<proteinExistence type="predicted"/>
<reference evidence="3 4" key="1">
    <citation type="submission" date="2020-04" db="EMBL/GenBank/DDBJ databases">
        <authorList>
            <person name="Wallbank WR R."/>
            <person name="Pardo Diaz C."/>
            <person name="Kozak K."/>
            <person name="Martin S."/>
            <person name="Jiggins C."/>
            <person name="Moest M."/>
            <person name="Warren A I."/>
            <person name="Byers J.R.P. K."/>
            <person name="Montejo-Kovacevich G."/>
            <person name="Yen C E."/>
        </authorList>
    </citation>
    <scope>NUCLEOTIDE SEQUENCE [LARGE SCALE GENOMIC DNA]</scope>
</reference>
<evidence type="ECO:0000313" key="3">
    <source>
        <dbReference type="Proteomes" id="UP000494106"/>
    </source>
</evidence>
<dbReference type="Proteomes" id="UP000494106">
    <property type="component" value="Unassembled WGS sequence"/>
</dbReference>
<evidence type="ECO:0000313" key="1">
    <source>
        <dbReference type="EMBL" id="CAB3230277.1"/>
    </source>
</evidence>
<accession>A0A8S1ARS7</accession>
<protein>
    <submittedName>
        <fullName evidence="2">Uncharacterized protein</fullName>
    </submittedName>
</protein>
<gene>
    <name evidence="2" type="ORF">APLA_LOCUS13739</name>
    <name evidence="1" type="ORF">APLA_LOCUS4510</name>
</gene>
<evidence type="ECO:0000313" key="2">
    <source>
        <dbReference type="EMBL" id="CAB3252844.1"/>
    </source>
</evidence>